<dbReference type="EMBL" id="JACXVP010000007">
    <property type="protein sequence ID" value="KAG5594624.1"/>
    <property type="molecule type" value="Genomic_DNA"/>
</dbReference>
<feature type="domain" description="Calcineurin-like phosphoesterase" evidence="2">
    <location>
        <begin position="3"/>
        <end position="177"/>
    </location>
</feature>
<evidence type="ECO:0000313" key="4">
    <source>
        <dbReference type="Proteomes" id="UP000824120"/>
    </source>
</evidence>
<dbReference type="GO" id="GO:0008419">
    <property type="term" value="F:RNA lariat debranching enzyme activity"/>
    <property type="evidence" value="ECO:0007669"/>
    <property type="project" value="TreeGrafter"/>
</dbReference>
<evidence type="ECO:0000259" key="2">
    <source>
        <dbReference type="Pfam" id="PF00149"/>
    </source>
</evidence>
<dbReference type="SUPFAM" id="SSF56300">
    <property type="entry name" value="Metallo-dependent phosphatases"/>
    <property type="match status" value="1"/>
</dbReference>
<dbReference type="Pfam" id="PF00149">
    <property type="entry name" value="Metallophos"/>
    <property type="match status" value="1"/>
</dbReference>
<keyword evidence="4" id="KW-1185">Reference proteome</keyword>
<dbReference type="PANTHER" id="PTHR12849">
    <property type="entry name" value="RNA LARIAT DEBRANCHING ENZYME"/>
    <property type="match status" value="1"/>
</dbReference>
<dbReference type="GO" id="GO:0000398">
    <property type="term" value="P:mRNA splicing, via spliceosome"/>
    <property type="evidence" value="ECO:0007669"/>
    <property type="project" value="TreeGrafter"/>
</dbReference>
<sequence length="253" mass="28685">MQMRIAVEGCMHGDLDNVYATLLHLQEVQNIKIDLLLCCGDFQAVRNEKDLESLNVPPKFQSMNSFWKYYSGEKVAPFPTIFIGGNHEASNYLWELYYGGWAAPQIYFLGFAGVIKFGNIRIGGLSGIYKSHHYNMGHYEKLPYSEQDIRSIYHVREYDVHKLLQIEEPIDIFLSHDWPVGITAGGDLKALLRQKPFFEQEALPSHCLAIANLDPAAHALPMHCQRVVAALPAFSLPMLTFVSLVPFIVFLLP</sequence>
<keyword evidence="1" id="KW-0812">Transmembrane</keyword>
<protein>
    <recommendedName>
        <fullName evidence="2">Calcineurin-like phosphoesterase domain-containing protein</fullName>
    </recommendedName>
</protein>
<keyword evidence="1" id="KW-0472">Membrane</keyword>
<dbReference type="AlphaFoldDB" id="A0A9J5Y4V4"/>
<dbReference type="OrthoDB" id="407609at2759"/>
<evidence type="ECO:0000313" key="3">
    <source>
        <dbReference type="EMBL" id="KAG5594624.1"/>
    </source>
</evidence>
<dbReference type="GO" id="GO:0005634">
    <property type="term" value="C:nucleus"/>
    <property type="evidence" value="ECO:0007669"/>
    <property type="project" value="TreeGrafter"/>
</dbReference>
<feature type="transmembrane region" description="Helical" evidence="1">
    <location>
        <begin position="229"/>
        <end position="252"/>
    </location>
</feature>
<gene>
    <name evidence="3" type="ORF">H5410_035856</name>
</gene>
<reference evidence="3 4" key="1">
    <citation type="submission" date="2020-09" db="EMBL/GenBank/DDBJ databases">
        <title>De no assembly of potato wild relative species, Solanum commersonii.</title>
        <authorList>
            <person name="Cho K."/>
        </authorList>
    </citation>
    <scope>NUCLEOTIDE SEQUENCE [LARGE SCALE GENOMIC DNA]</scope>
    <source>
        <strain evidence="3">LZ3.2</strain>
        <tissue evidence="3">Leaf</tissue>
    </source>
</reference>
<dbReference type="InterPro" id="IPR029052">
    <property type="entry name" value="Metallo-depent_PP-like"/>
</dbReference>
<dbReference type="Proteomes" id="UP000824120">
    <property type="component" value="Chromosome 7"/>
</dbReference>
<dbReference type="PANTHER" id="PTHR12849:SF0">
    <property type="entry name" value="LARIAT DEBRANCHING ENZYME"/>
    <property type="match status" value="1"/>
</dbReference>
<proteinExistence type="predicted"/>
<comment type="caution">
    <text evidence="3">The sequence shown here is derived from an EMBL/GenBank/DDBJ whole genome shotgun (WGS) entry which is preliminary data.</text>
</comment>
<evidence type="ECO:0000256" key="1">
    <source>
        <dbReference type="SAM" id="Phobius"/>
    </source>
</evidence>
<keyword evidence="1" id="KW-1133">Transmembrane helix</keyword>
<dbReference type="InterPro" id="IPR004843">
    <property type="entry name" value="Calcineurin-like_PHP"/>
</dbReference>
<organism evidence="3 4">
    <name type="scientific">Solanum commersonii</name>
    <name type="common">Commerson's wild potato</name>
    <name type="synonym">Commerson's nightshade</name>
    <dbReference type="NCBI Taxonomy" id="4109"/>
    <lineage>
        <taxon>Eukaryota</taxon>
        <taxon>Viridiplantae</taxon>
        <taxon>Streptophyta</taxon>
        <taxon>Embryophyta</taxon>
        <taxon>Tracheophyta</taxon>
        <taxon>Spermatophyta</taxon>
        <taxon>Magnoliopsida</taxon>
        <taxon>eudicotyledons</taxon>
        <taxon>Gunneridae</taxon>
        <taxon>Pentapetalae</taxon>
        <taxon>asterids</taxon>
        <taxon>lamiids</taxon>
        <taxon>Solanales</taxon>
        <taxon>Solanaceae</taxon>
        <taxon>Solanoideae</taxon>
        <taxon>Solaneae</taxon>
        <taxon>Solanum</taxon>
    </lineage>
</organism>
<name>A0A9J5Y4V4_SOLCO</name>
<accession>A0A9J5Y4V4</accession>